<dbReference type="GO" id="GO:0005886">
    <property type="term" value="C:plasma membrane"/>
    <property type="evidence" value="ECO:0007669"/>
    <property type="project" value="TreeGrafter"/>
</dbReference>
<dbReference type="PANTHER" id="PTHR24369">
    <property type="entry name" value="ANTIGEN BSP, PUTATIVE-RELATED"/>
    <property type="match status" value="1"/>
</dbReference>
<accession>A0AAW0YJM0</accession>
<evidence type="ECO:0000256" key="5">
    <source>
        <dbReference type="SAM" id="Phobius"/>
    </source>
</evidence>
<feature type="compositionally biased region" description="Low complexity" evidence="4">
    <location>
        <begin position="23"/>
        <end position="37"/>
    </location>
</feature>
<reference evidence="7" key="2">
    <citation type="submission" date="2024-01" db="EMBL/GenBank/DDBJ databases">
        <authorList>
            <person name="He J."/>
            <person name="Wang M."/>
            <person name="Zheng J."/>
            <person name="Liu Z."/>
        </authorList>
    </citation>
    <scope>NUCLEOTIDE SEQUENCE</scope>
    <source>
        <strain evidence="7">ZL_2023a</strain>
        <tissue evidence="7">Muscle</tissue>
    </source>
</reference>
<keyword evidence="3" id="KW-0677">Repeat</keyword>
<organism evidence="7 8">
    <name type="scientific">Cherax quadricarinatus</name>
    <name type="common">Australian red claw crayfish</name>
    <dbReference type="NCBI Taxonomy" id="27406"/>
    <lineage>
        <taxon>Eukaryota</taxon>
        <taxon>Metazoa</taxon>
        <taxon>Ecdysozoa</taxon>
        <taxon>Arthropoda</taxon>
        <taxon>Crustacea</taxon>
        <taxon>Multicrustacea</taxon>
        <taxon>Malacostraca</taxon>
        <taxon>Eumalacostraca</taxon>
        <taxon>Eucarida</taxon>
        <taxon>Decapoda</taxon>
        <taxon>Pleocyemata</taxon>
        <taxon>Astacidea</taxon>
        <taxon>Parastacoidea</taxon>
        <taxon>Parastacidae</taxon>
        <taxon>Cherax</taxon>
    </lineage>
</organism>
<evidence type="ECO:0000313" key="8">
    <source>
        <dbReference type="Proteomes" id="UP001445076"/>
    </source>
</evidence>
<dbReference type="InterPro" id="IPR032675">
    <property type="entry name" value="LRR_dom_sf"/>
</dbReference>
<feature type="transmembrane region" description="Helical" evidence="5">
    <location>
        <begin position="510"/>
        <end position="532"/>
    </location>
</feature>
<dbReference type="EMBL" id="JARKIK010000005">
    <property type="protein sequence ID" value="KAK8752028.1"/>
    <property type="molecule type" value="Genomic_DNA"/>
</dbReference>
<dbReference type="PANTHER" id="PTHR24369:SF210">
    <property type="entry name" value="CHAOPTIN-RELATED"/>
    <property type="match status" value="1"/>
</dbReference>
<sequence>MAAMERHQGDETARQEPVKRCQLEQQQQQHQQQHSQLDTSHCRAQQQQHRGGMHKGAPVSHCPAATTTLFRRQVPQMLVPSLAIYCLMLVGSFITPCVAICPGNCTCDDEALVVRCEPSKIDVLPLTFNPALQQLTMYGTEIHTLDINSLHWYLDLRHVNLSKNVIMQVMPKTFENQRQLEELYLAQNNISALAADMFLGLSKLIVLSLRGNAIESLEGGVFIHLTQLRDLDLSANRIDRLDDHALSGLSNLRVLHLRDNRLAAIPAANLALVSDLAELSVGGNDFTEVKEGDLQSMRTLKDLDLSGALLDEGLTIFSFQGLLGLRKLKLEGCGLTSIPTLPLNSLSKLEELHIGRNLFINLPSDAFRSNRNLHSLYVSGCPNLEYMDKGVLQYNLNVKQVVITQNPKLTYIAPDALRFLPELSLLDLRDNNLEQISEHAASWADIDVWRLEGNPITCNCSAAWLRELTLAPNSSASLKCASPPRLADIPLHSLQMSDLACGMDPATQGLIIGVMVCIIVIVVAAVVVVMLYRHHGSCVHRLLKGHHIGGRGSGCDHHPYTHNYHPAYTMTPTKPVPVTEL</sequence>
<dbReference type="InterPro" id="IPR001611">
    <property type="entry name" value="Leu-rich_rpt"/>
</dbReference>
<keyword evidence="5" id="KW-0472">Membrane</keyword>
<evidence type="ECO:0000256" key="4">
    <source>
        <dbReference type="SAM" id="MobiDB-lite"/>
    </source>
</evidence>
<evidence type="ECO:0000313" key="7">
    <source>
        <dbReference type="EMBL" id="KAK8752028.1"/>
    </source>
</evidence>
<dbReference type="InterPro" id="IPR050541">
    <property type="entry name" value="LRR_TM_domain-containing"/>
</dbReference>
<feature type="compositionally biased region" description="Polar residues" evidence="4">
    <location>
        <begin position="38"/>
        <end position="49"/>
    </location>
</feature>
<reference evidence="7 8" key="1">
    <citation type="journal article" date="2024" name="BMC Genomics">
        <title>Genome assembly of redclaw crayfish (Cherax quadricarinatus) provides insights into its immune adaptation and hypoxia tolerance.</title>
        <authorList>
            <person name="Liu Z."/>
            <person name="Zheng J."/>
            <person name="Li H."/>
            <person name="Fang K."/>
            <person name="Wang S."/>
            <person name="He J."/>
            <person name="Zhou D."/>
            <person name="Weng S."/>
            <person name="Chi M."/>
            <person name="Gu Z."/>
            <person name="He J."/>
            <person name="Li F."/>
            <person name="Wang M."/>
        </authorList>
    </citation>
    <scope>NUCLEOTIDE SEQUENCE [LARGE SCALE GENOMIC DNA]</scope>
    <source>
        <strain evidence="7">ZL_2023a</strain>
    </source>
</reference>
<dbReference type="Pfam" id="PF13855">
    <property type="entry name" value="LRR_8"/>
    <property type="match status" value="3"/>
</dbReference>
<name>A0AAW0YJM0_CHEQU</name>
<comment type="caution">
    <text evidence="7">The sequence shown here is derived from an EMBL/GenBank/DDBJ whole genome shotgun (WGS) entry which is preliminary data.</text>
</comment>
<dbReference type="Gene3D" id="3.80.10.10">
    <property type="entry name" value="Ribonuclease Inhibitor"/>
    <property type="match status" value="2"/>
</dbReference>
<keyword evidence="5" id="KW-1133">Transmembrane helix</keyword>
<dbReference type="SUPFAM" id="SSF52058">
    <property type="entry name" value="L domain-like"/>
    <property type="match status" value="1"/>
</dbReference>
<dbReference type="AlphaFoldDB" id="A0AAW0YJM0"/>
<dbReference type="EMBL" id="JARKIK010000005">
    <property type="protein sequence ID" value="KAK8752029.1"/>
    <property type="molecule type" value="Genomic_DNA"/>
</dbReference>
<proteinExistence type="predicted"/>
<dbReference type="SMART" id="SM00365">
    <property type="entry name" value="LRR_SD22"/>
    <property type="match status" value="3"/>
</dbReference>
<keyword evidence="1" id="KW-0433">Leucine-rich repeat</keyword>
<dbReference type="SMART" id="SM00369">
    <property type="entry name" value="LRR_TYP"/>
    <property type="match status" value="8"/>
</dbReference>
<dbReference type="PROSITE" id="PS51450">
    <property type="entry name" value="LRR"/>
    <property type="match status" value="2"/>
</dbReference>
<feature type="region of interest" description="Disordered" evidence="4">
    <location>
        <begin position="1"/>
        <end position="59"/>
    </location>
</feature>
<protein>
    <recommendedName>
        <fullName evidence="6">LRRCT domain-containing protein</fullName>
    </recommendedName>
</protein>
<evidence type="ECO:0000256" key="1">
    <source>
        <dbReference type="ARBA" id="ARBA00022614"/>
    </source>
</evidence>
<evidence type="ECO:0000256" key="3">
    <source>
        <dbReference type="ARBA" id="ARBA00022737"/>
    </source>
</evidence>
<keyword evidence="5" id="KW-0812">Transmembrane</keyword>
<evidence type="ECO:0000259" key="6">
    <source>
        <dbReference type="SMART" id="SM00082"/>
    </source>
</evidence>
<feature type="compositionally biased region" description="Basic and acidic residues" evidence="4">
    <location>
        <begin position="1"/>
        <end position="22"/>
    </location>
</feature>
<evidence type="ECO:0000256" key="2">
    <source>
        <dbReference type="ARBA" id="ARBA00022729"/>
    </source>
</evidence>
<keyword evidence="2" id="KW-0732">Signal</keyword>
<gene>
    <name evidence="7" type="ORF">OTU49_011752</name>
</gene>
<dbReference type="Pfam" id="PF01463">
    <property type="entry name" value="LRRCT"/>
    <property type="match status" value="1"/>
</dbReference>
<dbReference type="InterPro" id="IPR000483">
    <property type="entry name" value="Cys-rich_flank_reg_C"/>
</dbReference>
<dbReference type="InterPro" id="IPR003591">
    <property type="entry name" value="Leu-rich_rpt_typical-subtyp"/>
</dbReference>
<dbReference type="SMART" id="SM00082">
    <property type="entry name" value="LRRCT"/>
    <property type="match status" value="1"/>
</dbReference>
<keyword evidence="8" id="KW-1185">Reference proteome</keyword>
<feature type="domain" description="LRRCT" evidence="6">
    <location>
        <begin position="454"/>
        <end position="502"/>
    </location>
</feature>
<dbReference type="Proteomes" id="UP001445076">
    <property type="component" value="Unassembled WGS sequence"/>
</dbReference>